<dbReference type="GO" id="GO:0008033">
    <property type="term" value="P:tRNA processing"/>
    <property type="evidence" value="ECO:0007669"/>
    <property type="project" value="UniProtKB-KW"/>
</dbReference>
<dbReference type="RefSeq" id="WP_095044135.1">
    <property type="nucleotide sequence ID" value="NZ_LN890655.1"/>
</dbReference>
<sequence length="141" mass="15850">MSDETDEDGIRVIEHTADWALRLRGGDLPELFRRAAEGLARLLVADAAAVPLDQARDIVLEAYDTEDLLVDWLGELVYWAERDEMVFPVADLRQVTATRLEGTVRGGRVTEMQKHIKAVTYHDLAIRETESGLEVTVVFDV</sequence>
<dbReference type="PANTHER" id="PTHR12682">
    <property type="entry name" value="ARCHEASE"/>
    <property type="match status" value="1"/>
</dbReference>
<comment type="similarity">
    <text evidence="1">Belongs to the archease family.</text>
</comment>
<name>A0A160T4Q4_9CHLR</name>
<dbReference type="InterPro" id="IPR036820">
    <property type="entry name" value="Archease_dom_sf"/>
</dbReference>
<dbReference type="InterPro" id="IPR023572">
    <property type="entry name" value="Archease_dom"/>
</dbReference>
<dbReference type="GO" id="GO:0046872">
    <property type="term" value="F:metal ion binding"/>
    <property type="evidence" value="ECO:0007669"/>
    <property type="project" value="UniProtKB-KW"/>
</dbReference>
<dbReference type="KEGG" id="pbf:CFX0092_A2976"/>
<reference evidence="6" key="1">
    <citation type="submission" date="2016-01" db="EMBL/GenBank/DDBJ databases">
        <authorList>
            <person name="Mcilroy J.S."/>
            <person name="Karst M S."/>
            <person name="Albertsen M."/>
        </authorList>
    </citation>
    <scope>NUCLEOTIDE SEQUENCE</scope>
    <source>
        <strain evidence="6">Cfx-K</strain>
    </source>
</reference>
<dbReference type="InterPro" id="IPR002804">
    <property type="entry name" value="Archease"/>
</dbReference>
<dbReference type="AlphaFoldDB" id="A0A160T4Q4"/>
<dbReference type="EMBL" id="LN890655">
    <property type="protein sequence ID" value="CUS04854.2"/>
    <property type="molecule type" value="Genomic_DNA"/>
</dbReference>
<organism evidence="6 7">
    <name type="scientific">Candidatus Promineifilum breve</name>
    <dbReference type="NCBI Taxonomy" id="1806508"/>
    <lineage>
        <taxon>Bacteria</taxon>
        <taxon>Bacillati</taxon>
        <taxon>Chloroflexota</taxon>
        <taxon>Ardenticatenia</taxon>
        <taxon>Candidatus Promineifilales</taxon>
        <taxon>Candidatus Promineifilaceae</taxon>
        <taxon>Candidatus Promineifilum</taxon>
    </lineage>
</organism>
<accession>A0A160T4Q4</accession>
<evidence type="ECO:0000259" key="5">
    <source>
        <dbReference type="Pfam" id="PF01951"/>
    </source>
</evidence>
<evidence type="ECO:0000256" key="2">
    <source>
        <dbReference type="ARBA" id="ARBA00022694"/>
    </source>
</evidence>
<evidence type="ECO:0000256" key="1">
    <source>
        <dbReference type="ARBA" id="ARBA00007963"/>
    </source>
</evidence>
<dbReference type="Pfam" id="PF01951">
    <property type="entry name" value="Archease"/>
    <property type="match status" value="1"/>
</dbReference>
<evidence type="ECO:0000313" key="6">
    <source>
        <dbReference type="EMBL" id="CUS04854.2"/>
    </source>
</evidence>
<dbReference type="OrthoDB" id="164565at2"/>
<evidence type="ECO:0000313" key="7">
    <source>
        <dbReference type="Proteomes" id="UP000215027"/>
    </source>
</evidence>
<dbReference type="SUPFAM" id="SSF69819">
    <property type="entry name" value="MTH1598-like"/>
    <property type="match status" value="1"/>
</dbReference>
<evidence type="ECO:0000256" key="3">
    <source>
        <dbReference type="ARBA" id="ARBA00022723"/>
    </source>
</evidence>
<dbReference type="Gene3D" id="3.55.10.10">
    <property type="entry name" value="Archease domain"/>
    <property type="match status" value="1"/>
</dbReference>
<dbReference type="PANTHER" id="PTHR12682:SF11">
    <property type="entry name" value="PROTEIN ARCHEASE"/>
    <property type="match status" value="1"/>
</dbReference>
<protein>
    <recommendedName>
        <fullName evidence="5">Archease domain-containing protein</fullName>
    </recommendedName>
</protein>
<dbReference type="Proteomes" id="UP000215027">
    <property type="component" value="Chromosome I"/>
</dbReference>
<gene>
    <name evidence="6" type="ORF">CFX0092_A2976</name>
</gene>
<keyword evidence="7" id="KW-1185">Reference proteome</keyword>
<keyword evidence="4" id="KW-0106">Calcium</keyword>
<keyword evidence="2" id="KW-0819">tRNA processing</keyword>
<proteinExistence type="inferred from homology"/>
<evidence type="ECO:0000256" key="4">
    <source>
        <dbReference type="ARBA" id="ARBA00022837"/>
    </source>
</evidence>
<feature type="domain" description="Archease" evidence="5">
    <location>
        <begin position="12"/>
        <end position="141"/>
    </location>
</feature>
<keyword evidence="3" id="KW-0479">Metal-binding</keyword>